<gene>
    <name evidence="6" type="ORF">RXA29_10305</name>
</gene>
<dbReference type="Pfam" id="PF13693">
    <property type="entry name" value="HTH_35"/>
    <property type="match status" value="1"/>
</dbReference>
<keyword evidence="3" id="KW-0238">DNA-binding</keyword>
<comment type="similarity">
    <text evidence="1">Belongs to the ner transcriptional regulatory family.</text>
</comment>
<evidence type="ECO:0000256" key="3">
    <source>
        <dbReference type="ARBA" id="ARBA00023125"/>
    </source>
</evidence>
<dbReference type="GO" id="GO:0003677">
    <property type="term" value="F:DNA binding"/>
    <property type="evidence" value="ECO:0007669"/>
    <property type="project" value="UniProtKB-KW"/>
</dbReference>
<evidence type="ECO:0000313" key="6">
    <source>
        <dbReference type="EMBL" id="WOA54564.1"/>
    </source>
</evidence>
<keyword evidence="2" id="KW-0805">Transcription regulation</keyword>
<keyword evidence="4" id="KW-0804">Transcription</keyword>
<dbReference type="AlphaFoldDB" id="A0AAX4F4E0"/>
<dbReference type="EMBL" id="CP136339">
    <property type="protein sequence ID" value="WOA54564.1"/>
    <property type="molecule type" value="Genomic_DNA"/>
</dbReference>
<dbReference type="SUPFAM" id="SSF47413">
    <property type="entry name" value="lambda repressor-like DNA-binding domains"/>
    <property type="match status" value="1"/>
</dbReference>
<dbReference type="InterPro" id="IPR010982">
    <property type="entry name" value="Lambda_DNA-bd_dom_sf"/>
</dbReference>
<evidence type="ECO:0000256" key="2">
    <source>
        <dbReference type="ARBA" id="ARBA00023015"/>
    </source>
</evidence>
<evidence type="ECO:0000256" key="1">
    <source>
        <dbReference type="ARBA" id="ARBA00006157"/>
    </source>
</evidence>
<evidence type="ECO:0000313" key="7">
    <source>
        <dbReference type="Proteomes" id="UP001304423"/>
    </source>
</evidence>
<proteinExistence type="inferred from homology"/>
<dbReference type="Gene3D" id="1.10.260.40">
    <property type="entry name" value="lambda repressor-like DNA-binding domains"/>
    <property type="match status" value="1"/>
</dbReference>
<protein>
    <submittedName>
        <fullName evidence="6">Helix-turn-helix transcriptional regulator</fullName>
    </submittedName>
</protein>
<evidence type="ECO:0000256" key="4">
    <source>
        <dbReference type="ARBA" id="ARBA00023163"/>
    </source>
</evidence>
<evidence type="ECO:0000259" key="5">
    <source>
        <dbReference type="Pfam" id="PF13693"/>
    </source>
</evidence>
<dbReference type="RefSeq" id="WP_316394592.1">
    <property type="nucleotide sequence ID" value="NZ_CP136339.1"/>
</dbReference>
<organism evidence="6 7">
    <name type="scientific">Dickeya solani</name>
    <dbReference type="NCBI Taxonomy" id="1089444"/>
    <lineage>
        <taxon>Bacteria</taxon>
        <taxon>Pseudomonadati</taxon>
        <taxon>Pseudomonadota</taxon>
        <taxon>Gammaproteobacteria</taxon>
        <taxon>Enterobacterales</taxon>
        <taxon>Pectobacteriaceae</taxon>
        <taxon>Dickeya</taxon>
    </lineage>
</organism>
<name>A0AAX4F4E0_9GAMM</name>
<dbReference type="InterPro" id="IPR038722">
    <property type="entry name" value="Ner_HTH_dom"/>
</dbReference>
<reference evidence="6" key="1">
    <citation type="submission" date="2023-10" db="EMBL/GenBank/DDBJ databases">
        <title>Clonality and diversity in the soft rot Dickeya solani phytopathogen.</title>
        <authorList>
            <person name="Pedron J."/>
            <person name="Van Gijsegem F."/>
            <person name="Portier P."/>
            <person name="Taghouti G."/>
        </authorList>
    </citation>
    <scope>NUCLEOTIDE SEQUENCE</scope>
    <source>
        <strain evidence="6">CFBP5647</strain>
    </source>
</reference>
<feature type="domain" description="Ner winged helix-turn-helix DNA-binding" evidence="5">
    <location>
        <begin position="7"/>
        <end position="81"/>
    </location>
</feature>
<accession>A0AAX4F4E0</accession>
<dbReference type="Proteomes" id="UP001304423">
    <property type="component" value="Chromosome"/>
</dbReference>
<sequence length="95" mass="10698">MYIKKSDWHPADIIAALRKKGTSLSAVSRQAGLCSATLSNALYRPWPKGELLIADALGVKPEEIWPSRYYDPQTHTWVDRKKLMRNTANKSQASV</sequence>